<keyword evidence="2 7" id="KW-0813">Transport</keyword>
<evidence type="ECO:0000256" key="5">
    <source>
        <dbReference type="ARBA" id="ARBA00022989"/>
    </source>
</evidence>
<evidence type="ECO:0000313" key="9">
    <source>
        <dbReference type="EMBL" id="MUG67159.1"/>
    </source>
</evidence>
<evidence type="ECO:0000313" key="10">
    <source>
        <dbReference type="Proteomes" id="UP000435177"/>
    </source>
</evidence>
<keyword evidence="3" id="KW-1003">Cell membrane</keyword>
<evidence type="ECO:0000256" key="7">
    <source>
        <dbReference type="RuleBase" id="RU363032"/>
    </source>
</evidence>
<keyword evidence="5 7" id="KW-1133">Transmembrane helix</keyword>
<dbReference type="PANTHER" id="PTHR43386">
    <property type="entry name" value="OLIGOPEPTIDE TRANSPORT SYSTEM PERMEASE PROTEIN APPC"/>
    <property type="match status" value="1"/>
</dbReference>
<gene>
    <name evidence="9" type="ORF">GNP94_14260</name>
</gene>
<feature type="transmembrane region" description="Helical" evidence="7">
    <location>
        <begin position="234"/>
        <end position="261"/>
    </location>
</feature>
<dbReference type="Proteomes" id="UP000435177">
    <property type="component" value="Unassembled WGS sequence"/>
</dbReference>
<protein>
    <submittedName>
        <fullName evidence="9">ABC transporter permease subunit</fullName>
    </submittedName>
</protein>
<dbReference type="Pfam" id="PF00528">
    <property type="entry name" value="BPD_transp_1"/>
    <property type="match status" value="1"/>
</dbReference>
<evidence type="ECO:0000256" key="3">
    <source>
        <dbReference type="ARBA" id="ARBA00022475"/>
    </source>
</evidence>
<keyword evidence="10" id="KW-1185">Reference proteome</keyword>
<dbReference type="InterPro" id="IPR025966">
    <property type="entry name" value="OppC_N"/>
</dbReference>
<dbReference type="SUPFAM" id="SSF161098">
    <property type="entry name" value="MetI-like"/>
    <property type="match status" value="1"/>
</dbReference>
<evidence type="ECO:0000256" key="1">
    <source>
        <dbReference type="ARBA" id="ARBA00004651"/>
    </source>
</evidence>
<evidence type="ECO:0000256" key="2">
    <source>
        <dbReference type="ARBA" id="ARBA00022448"/>
    </source>
</evidence>
<feature type="transmembrane region" description="Helical" evidence="7">
    <location>
        <begin position="91"/>
        <end position="111"/>
    </location>
</feature>
<feature type="transmembrane region" description="Helical" evidence="7">
    <location>
        <begin position="471"/>
        <end position="490"/>
    </location>
</feature>
<feature type="transmembrane region" description="Helical" evidence="7">
    <location>
        <begin position="123"/>
        <end position="145"/>
    </location>
</feature>
<dbReference type="Gene3D" id="1.10.3720.10">
    <property type="entry name" value="MetI-like"/>
    <property type="match status" value="1"/>
</dbReference>
<comment type="similarity">
    <text evidence="7">Belongs to the binding-protein-dependent transport system permease family.</text>
</comment>
<feature type="transmembrane region" description="Helical" evidence="7">
    <location>
        <begin position="341"/>
        <end position="362"/>
    </location>
</feature>
<keyword evidence="4 7" id="KW-0812">Transmembrane</keyword>
<feature type="transmembrane region" description="Helical" evidence="7">
    <location>
        <begin position="21"/>
        <end position="40"/>
    </location>
</feature>
<evidence type="ECO:0000256" key="4">
    <source>
        <dbReference type="ARBA" id="ARBA00022692"/>
    </source>
</evidence>
<feature type="transmembrane region" description="Helical" evidence="7">
    <location>
        <begin position="303"/>
        <end position="329"/>
    </location>
</feature>
<accession>A0ABW9T4R9</accession>
<organism evidence="9 10">
    <name type="scientific">Paenibacillus campinasensis</name>
    <dbReference type="NCBI Taxonomy" id="66347"/>
    <lineage>
        <taxon>Bacteria</taxon>
        <taxon>Bacillati</taxon>
        <taxon>Bacillota</taxon>
        <taxon>Bacilli</taxon>
        <taxon>Bacillales</taxon>
        <taxon>Paenibacillaceae</taxon>
        <taxon>Paenibacillus</taxon>
    </lineage>
</organism>
<feature type="transmembrane region" description="Helical" evidence="7">
    <location>
        <begin position="152"/>
        <end position="175"/>
    </location>
</feature>
<name>A0ABW9T4R9_9BACL</name>
<proteinExistence type="inferred from homology"/>
<dbReference type="EMBL" id="WOAA01000011">
    <property type="protein sequence ID" value="MUG67159.1"/>
    <property type="molecule type" value="Genomic_DNA"/>
</dbReference>
<dbReference type="Pfam" id="PF12911">
    <property type="entry name" value="OppC_N"/>
    <property type="match status" value="1"/>
</dbReference>
<evidence type="ECO:0000259" key="8">
    <source>
        <dbReference type="PROSITE" id="PS50928"/>
    </source>
</evidence>
<evidence type="ECO:0000256" key="6">
    <source>
        <dbReference type="ARBA" id="ARBA00023136"/>
    </source>
</evidence>
<comment type="subcellular location">
    <subcellularLocation>
        <location evidence="1 7">Cell membrane</location>
        <topology evidence="1 7">Multi-pass membrane protein</topology>
    </subcellularLocation>
</comment>
<feature type="transmembrane region" description="Helical" evidence="7">
    <location>
        <begin position="187"/>
        <end position="213"/>
    </location>
</feature>
<dbReference type="RefSeq" id="WP_155618299.1">
    <property type="nucleotide sequence ID" value="NZ_WOAA01000011.1"/>
</dbReference>
<dbReference type="PROSITE" id="PS50928">
    <property type="entry name" value="ABC_TM1"/>
    <property type="match status" value="1"/>
</dbReference>
<dbReference type="CDD" id="cd06261">
    <property type="entry name" value="TM_PBP2"/>
    <property type="match status" value="1"/>
</dbReference>
<dbReference type="InterPro" id="IPR035906">
    <property type="entry name" value="MetI-like_sf"/>
</dbReference>
<keyword evidence="6 7" id="KW-0472">Membrane</keyword>
<sequence length="502" mass="54893">MINKLNSKRHTNHQLKSSPEYSQASFTFVLSLAITVILLLNSFHYADGTVRSWVFLAFAAYAVFTIIQLIIAILIRRDLLQAGDIRRSTRLLGYVQLLSILSGNLFTTVFGCNLVKKRKPPEYTIAVYMLLTQLCVMAISALNLFKPYVSNTFLPAMFGLLIITVFHFASLLLVAKYVDGHYAHPKLVWIALPLALSAVSGNLFALVLGINLLAKIRRNGNPALTRWGDVWVKLTGNSTAMLGLFFVVFLFCLSVCSLLTFEYSFAIDNNYSAILLPPSLEYPLGTDNFGRDLFSRIVYGARISLIVGFASTLVPVVIGGILGAISGYYGRHTDNIIMRMLDVLYAIPGILLAVAIIAAFGANTVNLIIALSVGAIPTYARTMRANVLLVSTYEYVDAARAFGSSNLSIIFKHIVPNSLAPMIVKSTLTIGSAVIATSSLSYLGLGVEPHIPEWGNILKIGSTYLETHSYLAIYPGLAIIMLVLSFNFLGDGLRDALDPKLD</sequence>
<reference evidence="9 10" key="1">
    <citation type="submission" date="2019-11" db="EMBL/GenBank/DDBJ databases">
        <title>Draft genome sequences of five Paenibacillus species of dairy origin.</title>
        <authorList>
            <person name="Olajide A.M."/>
            <person name="Chen S."/>
            <person name="Lapointe G."/>
        </authorList>
    </citation>
    <scope>NUCLEOTIDE SEQUENCE [LARGE SCALE GENOMIC DNA]</scope>
    <source>
        <strain evidence="9 10">3CS1</strain>
    </source>
</reference>
<dbReference type="PANTHER" id="PTHR43386:SF1">
    <property type="entry name" value="D,D-DIPEPTIDE TRANSPORT SYSTEM PERMEASE PROTEIN DDPC-RELATED"/>
    <property type="match status" value="1"/>
</dbReference>
<dbReference type="InterPro" id="IPR000515">
    <property type="entry name" value="MetI-like"/>
</dbReference>
<comment type="caution">
    <text evidence="9">The sequence shown here is derived from an EMBL/GenBank/DDBJ whole genome shotgun (WGS) entry which is preliminary data.</text>
</comment>
<dbReference type="InterPro" id="IPR050366">
    <property type="entry name" value="BP-dependent_transpt_permease"/>
</dbReference>
<feature type="transmembrane region" description="Helical" evidence="7">
    <location>
        <begin position="52"/>
        <end position="75"/>
    </location>
</feature>
<feature type="domain" description="ABC transmembrane type-1" evidence="8">
    <location>
        <begin position="301"/>
        <end position="490"/>
    </location>
</feature>